<dbReference type="AlphaFoldDB" id="A0A2W4WRD2"/>
<dbReference type="SUPFAM" id="SSF52540">
    <property type="entry name" value="P-loop containing nucleoside triphosphate hydrolases"/>
    <property type="match status" value="1"/>
</dbReference>
<evidence type="ECO:0008006" key="3">
    <source>
        <dbReference type="Google" id="ProtNLM"/>
    </source>
</evidence>
<proteinExistence type="predicted"/>
<dbReference type="EMBL" id="QBMP01000285">
    <property type="protein sequence ID" value="PZO47100.1"/>
    <property type="molecule type" value="Genomic_DNA"/>
</dbReference>
<evidence type="ECO:0000313" key="2">
    <source>
        <dbReference type="Proteomes" id="UP000249794"/>
    </source>
</evidence>
<reference evidence="1 2" key="2">
    <citation type="submission" date="2018-06" db="EMBL/GenBank/DDBJ databases">
        <title>Metagenomic assembly of (sub)arctic Cyanobacteria and their associated microbiome from non-axenic cultures.</title>
        <authorList>
            <person name="Baurain D."/>
        </authorList>
    </citation>
    <scope>NUCLEOTIDE SEQUENCE [LARGE SCALE GENOMIC DNA]</scope>
    <source>
        <strain evidence="1">ULC027bin1</strain>
    </source>
</reference>
<name>A0A2W4WRD2_9CYAN</name>
<protein>
    <recommendedName>
        <fullName evidence="3">ATP-binding protein</fullName>
    </recommendedName>
</protein>
<sequence>MKNFSVLPSTILRKTELERVSTLLKKDGDLVVTGVPGIGRRTLIRDAANHSGIRHLEVDCLRCRSAGHFVQLLIDSINNAFSEPNEFAKIHQWILDQPQTSEQSLFAQDRLVWSAPAGKEWTLFECLLSLPQYLAESLTCRIVVVFHNFAHIRSWDRHRKWETRLLQEIQQQSQVSYVLVAIVSEPWMDAMGLPVIFLGPLNDQDMQRWVVSKMASAGLSFDLDSQSLEMFSSYVQGHIKDAIALAQRIQLACHVISAQTPTGVIHAHHVRSSMLALVKDIEVTFETLLLLLPPIQAKLLESLSLDPIERPQSNAYIKKHYLSRGGSLQGALSSLEQKGLIYGSQLGYQVSLPLFDFWIKHSQR</sequence>
<gene>
    <name evidence="1" type="ORF">DCF15_19465</name>
</gene>
<reference evidence="2" key="1">
    <citation type="submission" date="2018-04" db="EMBL/GenBank/DDBJ databases">
        <authorList>
            <person name="Cornet L."/>
        </authorList>
    </citation>
    <scope>NUCLEOTIDE SEQUENCE [LARGE SCALE GENOMIC DNA]</scope>
</reference>
<organism evidence="1 2">
    <name type="scientific">Phormidesmis priestleyi</name>
    <dbReference type="NCBI Taxonomy" id="268141"/>
    <lineage>
        <taxon>Bacteria</taxon>
        <taxon>Bacillati</taxon>
        <taxon>Cyanobacteriota</taxon>
        <taxon>Cyanophyceae</taxon>
        <taxon>Leptolyngbyales</taxon>
        <taxon>Leptolyngbyaceae</taxon>
        <taxon>Phormidesmis</taxon>
    </lineage>
</organism>
<comment type="caution">
    <text evidence="1">The sequence shown here is derived from an EMBL/GenBank/DDBJ whole genome shotgun (WGS) entry which is preliminary data.</text>
</comment>
<dbReference type="Gene3D" id="3.40.50.300">
    <property type="entry name" value="P-loop containing nucleotide triphosphate hydrolases"/>
    <property type="match status" value="1"/>
</dbReference>
<dbReference type="InterPro" id="IPR027417">
    <property type="entry name" value="P-loop_NTPase"/>
</dbReference>
<evidence type="ECO:0000313" key="1">
    <source>
        <dbReference type="EMBL" id="PZO47100.1"/>
    </source>
</evidence>
<feature type="non-terminal residue" evidence="1">
    <location>
        <position position="364"/>
    </location>
</feature>
<accession>A0A2W4WRD2</accession>
<dbReference type="Proteomes" id="UP000249794">
    <property type="component" value="Unassembled WGS sequence"/>
</dbReference>